<proteinExistence type="predicted"/>
<organism evidence="2 3">
    <name type="scientific">Gigaspora margarita</name>
    <dbReference type="NCBI Taxonomy" id="4874"/>
    <lineage>
        <taxon>Eukaryota</taxon>
        <taxon>Fungi</taxon>
        <taxon>Fungi incertae sedis</taxon>
        <taxon>Mucoromycota</taxon>
        <taxon>Glomeromycotina</taxon>
        <taxon>Glomeromycetes</taxon>
        <taxon>Diversisporales</taxon>
        <taxon>Gigasporaceae</taxon>
        <taxon>Gigaspora</taxon>
    </lineage>
</organism>
<dbReference type="OrthoDB" id="2486058at2759"/>
<keyword evidence="3" id="KW-1185">Reference proteome</keyword>
<evidence type="ECO:0000313" key="2">
    <source>
        <dbReference type="EMBL" id="KAF0415901.1"/>
    </source>
</evidence>
<dbReference type="Proteomes" id="UP000439903">
    <property type="component" value="Unassembled WGS sequence"/>
</dbReference>
<name>A0A8H3X4X2_GIGMA</name>
<keyword evidence="1" id="KW-0175">Coiled coil</keyword>
<dbReference type="EMBL" id="WTPW01001763">
    <property type="protein sequence ID" value="KAF0415901.1"/>
    <property type="molecule type" value="Genomic_DNA"/>
</dbReference>
<evidence type="ECO:0000256" key="1">
    <source>
        <dbReference type="SAM" id="Coils"/>
    </source>
</evidence>
<dbReference type="Gene3D" id="6.10.140.920">
    <property type="match status" value="1"/>
</dbReference>
<accession>A0A8H3X4X2</accession>
<reference evidence="2 3" key="1">
    <citation type="journal article" date="2019" name="Environ. Microbiol.">
        <title>At the nexus of three kingdoms: the genome of the mycorrhizal fungus Gigaspora margarita provides insights into plant, endobacterial and fungal interactions.</title>
        <authorList>
            <person name="Venice F."/>
            <person name="Ghignone S."/>
            <person name="Salvioli di Fossalunga A."/>
            <person name="Amselem J."/>
            <person name="Novero M."/>
            <person name="Xianan X."/>
            <person name="Sedzielewska Toro K."/>
            <person name="Morin E."/>
            <person name="Lipzen A."/>
            <person name="Grigoriev I.V."/>
            <person name="Henrissat B."/>
            <person name="Martin F.M."/>
            <person name="Bonfante P."/>
        </authorList>
    </citation>
    <scope>NUCLEOTIDE SEQUENCE [LARGE SCALE GENOMIC DNA]</scope>
    <source>
        <strain evidence="2 3">BEG34</strain>
    </source>
</reference>
<sequence length="126" mass="15126">MNIFKDTKRRTVEILDYVNYKFIDYIDADNIFEQFCKDFNEEIARLQAQVNGYKGAIEEIKEKDKRIKTLEDKLNILIIERSANLETIKVLTEDVIKLQEKIKKLKKDYGKQTNLFTQQIRQYEKI</sequence>
<evidence type="ECO:0000313" key="3">
    <source>
        <dbReference type="Proteomes" id="UP000439903"/>
    </source>
</evidence>
<gene>
    <name evidence="2" type="ORF">F8M41_007553</name>
</gene>
<comment type="caution">
    <text evidence="2">The sequence shown here is derived from an EMBL/GenBank/DDBJ whole genome shotgun (WGS) entry which is preliminary data.</text>
</comment>
<dbReference type="AlphaFoldDB" id="A0A8H3X4X2"/>
<feature type="coiled-coil region" evidence="1">
    <location>
        <begin position="36"/>
        <end position="115"/>
    </location>
</feature>
<protein>
    <submittedName>
        <fullName evidence="2">Uncharacterized protein</fullName>
    </submittedName>
</protein>